<evidence type="ECO:0000313" key="4">
    <source>
        <dbReference type="Proteomes" id="UP000745859"/>
    </source>
</evidence>
<reference evidence="3 4" key="1">
    <citation type="submission" date="2020-03" db="EMBL/GenBank/DDBJ databases">
        <title>Genomic Encyclopedia of Type Strains, Phase IV (KMG-IV): sequencing the most valuable type-strain genomes for metagenomic binning, comparative biology and taxonomic classification.</title>
        <authorList>
            <person name="Goeker M."/>
        </authorList>
    </citation>
    <scope>NUCLEOTIDE SEQUENCE [LARGE SCALE GENOMIC DNA]</scope>
    <source>
        <strain evidence="3 4">DSM 101599</strain>
    </source>
</reference>
<feature type="chain" id="PRO_5045657256" description="DUF5723 domain-containing protein" evidence="1">
    <location>
        <begin position="24"/>
        <end position="448"/>
    </location>
</feature>
<proteinExistence type="predicted"/>
<name>A0ABX0UE28_9FLAO</name>
<feature type="domain" description="DUF5723" evidence="2">
    <location>
        <begin position="44"/>
        <end position="417"/>
    </location>
</feature>
<dbReference type="EMBL" id="JAASQL010000004">
    <property type="protein sequence ID" value="NIJ46120.1"/>
    <property type="molecule type" value="Genomic_DNA"/>
</dbReference>
<evidence type="ECO:0000313" key="3">
    <source>
        <dbReference type="EMBL" id="NIJ46120.1"/>
    </source>
</evidence>
<keyword evidence="4" id="KW-1185">Reference proteome</keyword>
<organism evidence="3 4">
    <name type="scientific">Wenyingzhuangia heitensis</name>
    <dbReference type="NCBI Taxonomy" id="1487859"/>
    <lineage>
        <taxon>Bacteria</taxon>
        <taxon>Pseudomonadati</taxon>
        <taxon>Bacteroidota</taxon>
        <taxon>Flavobacteriia</taxon>
        <taxon>Flavobacteriales</taxon>
        <taxon>Flavobacteriaceae</taxon>
        <taxon>Wenyingzhuangia</taxon>
    </lineage>
</organism>
<protein>
    <recommendedName>
        <fullName evidence="2">DUF5723 domain-containing protein</fullName>
    </recommendedName>
</protein>
<gene>
    <name evidence="3" type="ORF">FHR24_002598</name>
</gene>
<dbReference type="Proteomes" id="UP000745859">
    <property type="component" value="Unassembled WGS sequence"/>
</dbReference>
<dbReference type="Pfam" id="PF18990">
    <property type="entry name" value="DUF5723"/>
    <property type="match status" value="1"/>
</dbReference>
<sequence>MKNSIKLIAATAFTVLLTNSAKAQSQISFFHLGDYVQQSTDVSPVYIPKNSFSFGLPGVSLSFSNGFSSSDLLTVEAGTENTTDQFGNDTERLDYNFQNIYDQVDGDYNDLSLIQSVNILNLAFKRKHGSLSLFVNQKSNVNWQMSKNGLLNLFNDGLAKTGNSIVIDDNVDVTSYVEGGVGFTQQFLKDKLAIGVRVKYLIGISNGSTEEDGTAQIDINNDMSWTINTNNAFARTAGLTGEDDEEFSTANSGIGFDIGASYEIIPNLVIEAAVNDIGSITWKENVKEYYLEDVTNLKHDGTDLRSDNDVLEELEALVETGKLDASEREGSSYKTSLMTTSYLSASYKLANIHQFRATMYNNHKLEDSKAILALGYNLALDKTTYGVVGIKNDQGDMDLGVNLATKLGPLQLYLATDNLNKLLGPVEDIRQANIRFGLNFVFGYNKWL</sequence>
<comment type="caution">
    <text evidence="3">The sequence shown here is derived from an EMBL/GenBank/DDBJ whole genome shotgun (WGS) entry which is preliminary data.</text>
</comment>
<feature type="signal peptide" evidence="1">
    <location>
        <begin position="1"/>
        <end position="23"/>
    </location>
</feature>
<evidence type="ECO:0000256" key="1">
    <source>
        <dbReference type="SAM" id="SignalP"/>
    </source>
</evidence>
<dbReference type="InterPro" id="IPR043781">
    <property type="entry name" value="DUF5723"/>
</dbReference>
<accession>A0ABX0UE28</accession>
<dbReference type="RefSeq" id="WP_167189553.1">
    <property type="nucleotide sequence ID" value="NZ_JAASQL010000004.1"/>
</dbReference>
<evidence type="ECO:0000259" key="2">
    <source>
        <dbReference type="Pfam" id="PF18990"/>
    </source>
</evidence>
<keyword evidence="1" id="KW-0732">Signal</keyword>